<dbReference type="Proteomes" id="UP001234178">
    <property type="component" value="Unassembled WGS sequence"/>
</dbReference>
<proteinExistence type="predicted"/>
<name>A0ABR0ATI2_9CRUS</name>
<dbReference type="CDD" id="cd00024">
    <property type="entry name" value="CD_CSD"/>
    <property type="match status" value="1"/>
</dbReference>
<evidence type="ECO:0000256" key="1">
    <source>
        <dbReference type="SAM" id="MobiDB-lite"/>
    </source>
</evidence>
<dbReference type="Gene3D" id="3.40.630.10">
    <property type="entry name" value="Zn peptidases"/>
    <property type="match status" value="1"/>
</dbReference>
<accession>A0ABR0ATI2</accession>
<gene>
    <name evidence="3" type="ORF">OUZ56_017538</name>
</gene>
<comment type="caution">
    <text evidence="3">The sequence shown here is derived from an EMBL/GenBank/DDBJ whole genome shotgun (WGS) entry which is preliminary data.</text>
</comment>
<reference evidence="3 4" key="1">
    <citation type="journal article" date="2023" name="Nucleic Acids Res.">
        <title>The hologenome of Daphnia magna reveals possible DNA methylation and microbiome-mediated evolution of the host genome.</title>
        <authorList>
            <person name="Chaturvedi A."/>
            <person name="Li X."/>
            <person name="Dhandapani V."/>
            <person name="Marshall H."/>
            <person name="Kissane S."/>
            <person name="Cuenca-Cambronero M."/>
            <person name="Asole G."/>
            <person name="Calvet F."/>
            <person name="Ruiz-Romero M."/>
            <person name="Marangio P."/>
            <person name="Guigo R."/>
            <person name="Rago D."/>
            <person name="Mirbahai L."/>
            <person name="Eastwood N."/>
            <person name="Colbourne J.K."/>
            <person name="Zhou J."/>
            <person name="Mallon E."/>
            <person name="Orsini L."/>
        </authorList>
    </citation>
    <scope>NUCLEOTIDE SEQUENCE [LARGE SCALE GENOMIC DNA]</scope>
    <source>
        <strain evidence="3">LRV0_1</strain>
    </source>
</reference>
<evidence type="ECO:0000313" key="4">
    <source>
        <dbReference type="Proteomes" id="UP001234178"/>
    </source>
</evidence>
<sequence length="997" mass="110966">MPRNHQVPINQFPSNLYNMYDEFEVEDCLNRRVVQVENRRKVQYLLKYVGYDIPEWTDFSNCNNYRSLIREFLRNERAATVDQAGPADVNGEVELDGEALLYCEALLASEASPLGIGDSAGEPDQLSEGPDSNLEPPAIETPAIMLPAVETPAIMPPSVEPPAVETPAIMPPMASKQAQQAMALLGQGFRLLGPVLRHLVASEKAGLPGPSSPLPGPSSPLPGPSSPPPCPSSPLPDPSSPLPDPSSPLPGPSSPLPGPSSPPPCPSSPLPDPLSPLPGPSSPLPGPSSPRPGSATPRPGHHSGSPKAGPASPIAGPSKRKKIRSEEKKWKYKICIKFFPLTLFPYLQCKTKGHISKFCPEKVNNFPPPLLYPPSFPPPPDMIQSGNPAYPSVLDAVAEVKALLSRLTAPTNRVENRYPFLMIKMFYDCCEHFIEPVLQRHKLMLVFDLIWTNAKIEIPPLKQIKKAIKSWLYNPLLNSRKKDETQPVIHSHCSPSGFLENSSPTIATEAFFIKNDSLNSEADFYHSEEILKENILFLVLNEKYDEKFLSFELLQRRDRVFAEALLHCSCLDVHLALAKRKIQNVRRENSIDVEQFESFTNPEKSKVFEVSHFIDSNNVTRNLSIELNWDEQYVGTIQPDQEKMANKEDCERQVEIDQTSSQYDYGWAREEGLDLLRILGSNFEEKINGGVAYCECNFEGIQNEEVTYAIAKFECQVAGQATSDYKVLIQRAVAYINVDSAIEGNYTLKSQTTNYLRCTHIGNLGSGSDYTVFIHVLGVPSIDVYYDYQEKAGSYPLYHTLYETYHTVANLMDLSGFKYHLAVARLMAELTLSLSESVILPFDVPSYASFLEQDIAKIESRYKDVAVTNGATFEHFRKAVAHFRNATEYFTDNIIPRLDIINPLAVRKINDQLMQLERGFVDPHGLPGRPEFNHIVFAPSSVDKYSSDTFAGLVDLFKTVGNQTEAEQPGTWRQIKQHLSAISFLIGTAADSLREGF</sequence>
<keyword evidence="4" id="KW-1185">Reference proteome</keyword>
<evidence type="ECO:0000259" key="2">
    <source>
        <dbReference type="Pfam" id="PF04253"/>
    </source>
</evidence>
<feature type="compositionally biased region" description="Pro residues" evidence="1">
    <location>
        <begin position="210"/>
        <end position="290"/>
    </location>
</feature>
<dbReference type="InterPro" id="IPR039373">
    <property type="entry name" value="Peptidase_M28B"/>
</dbReference>
<evidence type="ECO:0000313" key="3">
    <source>
        <dbReference type="EMBL" id="KAK4028258.1"/>
    </source>
</evidence>
<dbReference type="SUPFAM" id="SSF54160">
    <property type="entry name" value="Chromo domain-like"/>
    <property type="match status" value="1"/>
</dbReference>
<dbReference type="Pfam" id="PF04253">
    <property type="entry name" value="TFR_dimer"/>
    <property type="match status" value="1"/>
</dbReference>
<dbReference type="Gene3D" id="1.20.930.40">
    <property type="entry name" value="Transferrin receptor-like, dimerisation domain"/>
    <property type="match status" value="1"/>
</dbReference>
<organism evidence="3 4">
    <name type="scientific">Daphnia magna</name>
    <dbReference type="NCBI Taxonomy" id="35525"/>
    <lineage>
        <taxon>Eukaryota</taxon>
        <taxon>Metazoa</taxon>
        <taxon>Ecdysozoa</taxon>
        <taxon>Arthropoda</taxon>
        <taxon>Crustacea</taxon>
        <taxon>Branchiopoda</taxon>
        <taxon>Diplostraca</taxon>
        <taxon>Cladocera</taxon>
        <taxon>Anomopoda</taxon>
        <taxon>Daphniidae</taxon>
        <taxon>Daphnia</taxon>
    </lineage>
</organism>
<feature type="region of interest" description="Disordered" evidence="1">
    <location>
        <begin position="204"/>
        <end position="324"/>
    </location>
</feature>
<dbReference type="PANTHER" id="PTHR10404:SF77">
    <property type="entry name" value="GLUTAMATE CARBOXYPEPTIDASE 2 HOMOLOG"/>
    <property type="match status" value="1"/>
</dbReference>
<feature type="domain" description="Transferrin receptor-like dimerisation" evidence="2">
    <location>
        <begin position="872"/>
        <end position="994"/>
    </location>
</feature>
<dbReference type="InterPro" id="IPR016197">
    <property type="entry name" value="Chromo-like_dom_sf"/>
</dbReference>
<feature type="region of interest" description="Disordered" evidence="1">
    <location>
        <begin position="114"/>
        <end position="138"/>
    </location>
</feature>
<dbReference type="SUPFAM" id="SSF53187">
    <property type="entry name" value="Zn-dependent exopeptidases"/>
    <property type="match status" value="1"/>
</dbReference>
<dbReference type="SUPFAM" id="SSF47672">
    <property type="entry name" value="Transferrin receptor-like dimerisation domain"/>
    <property type="match status" value="1"/>
</dbReference>
<dbReference type="PANTHER" id="PTHR10404">
    <property type="entry name" value="N-ACETYLATED-ALPHA-LINKED ACIDIC DIPEPTIDASE"/>
    <property type="match status" value="1"/>
</dbReference>
<protein>
    <recommendedName>
        <fullName evidence="2">Transferrin receptor-like dimerisation domain-containing protein</fullName>
    </recommendedName>
</protein>
<dbReference type="Gene3D" id="2.40.50.40">
    <property type="match status" value="1"/>
</dbReference>
<dbReference type="EMBL" id="JAOYFB010000038">
    <property type="protein sequence ID" value="KAK4028258.1"/>
    <property type="molecule type" value="Genomic_DNA"/>
</dbReference>
<dbReference type="InterPro" id="IPR007365">
    <property type="entry name" value="TFR-like_dimer_dom"/>
</dbReference>
<dbReference type="PRINTS" id="PR01217">
    <property type="entry name" value="PRICHEXTENSN"/>
</dbReference>
<dbReference type="InterPro" id="IPR036757">
    <property type="entry name" value="TFR-like_dimer_dom_sf"/>
</dbReference>